<dbReference type="SUPFAM" id="SSF82895">
    <property type="entry name" value="TSP-1 type 1 repeat"/>
    <property type="match status" value="2"/>
</dbReference>
<evidence type="ECO:0000256" key="3">
    <source>
        <dbReference type="ARBA" id="ARBA00022729"/>
    </source>
</evidence>
<keyword evidence="4" id="KW-0677">Repeat</keyword>
<protein>
    <submittedName>
        <fullName evidence="6">Uncharacterized protein</fullName>
    </submittedName>
</protein>
<evidence type="ECO:0000256" key="1">
    <source>
        <dbReference type="ARBA" id="ARBA00004613"/>
    </source>
</evidence>
<comment type="subcellular location">
    <subcellularLocation>
        <location evidence="1">Secreted</location>
    </subcellularLocation>
</comment>
<proteinExistence type="predicted"/>
<dbReference type="Pfam" id="PF00090">
    <property type="entry name" value="TSP_1"/>
    <property type="match status" value="2"/>
</dbReference>
<name>C3ZYY0_BRAFL</name>
<dbReference type="AlphaFoldDB" id="C3ZYY0"/>
<sequence>MAGWSEWSVWSDCTVYCGSVGEQSRVRTCESVLSCKGLDLQTRDCGDIPCAAWREWNPWSPCSITCGDVGRRSRSRSCHGKGGCVGSSREHEMCNMGRCAGISLLNNEKST</sequence>
<dbReference type="InterPro" id="IPR036383">
    <property type="entry name" value="TSP1_rpt_sf"/>
</dbReference>
<dbReference type="PROSITE" id="PS50092">
    <property type="entry name" value="TSP1"/>
    <property type="match status" value="2"/>
</dbReference>
<keyword evidence="5" id="KW-1015">Disulfide bond</keyword>
<keyword evidence="3" id="KW-0732">Signal</keyword>
<dbReference type="InterPro" id="IPR052065">
    <property type="entry name" value="Compl_asym_regulator"/>
</dbReference>
<organism>
    <name type="scientific">Branchiostoma floridae</name>
    <name type="common">Florida lancelet</name>
    <name type="synonym">Amphioxus</name>
    <dbReference type="NCBI Taxonomy" id="7739"/>
    <lineage>
        <taxon>Eukaryota</taxon>
        <taxon>Metazoa</taxon>
        <taxon>Chordata</taxon>
        <taxon>Cephalochordata</taxon>
        <taxon>Leptocardii</taxon>
        <taxon>Amphioxiformes</taxon>
        <taxon>Branchiostomatidae</taxon>
        <taxon>Branchiostoma</taxon>
    </lineage>
</organism>
<reference evidence="6" key="1">
    <citation type="journal article" date="2008" name="Nature">
        <title>The amphioxus genome and the evolution of the chordate karyotype.</title>
        <authorList>
            <consortium name="US DOE Joint Genome Institute (JGI-PGF)"/>
            <person name="Putnam N.H."/>
            <person name="Butts T."/>
            <person name="Ferrier D.E.K."/>
            <person name="Furlong R.F."/>
            <person name="Hellsten U."/>
            <person name="Kawashima T."/>
            <person name="Robinson-Rechavi M."/>
            <person name="Shoguchi E."/>
            <person name="Terry A."/>
            <person name="Yu J.-K."/>
            <person name="Benito-Gutierrez E.L."/>
            <person name="Dubchak I."/>
            <person name="Garcia-Fernandez J."/>
            <person name="Gibson-Brown J.J."/>
            <person name="Grigoriev I.V."/>
            <person name="Horton A.C."/>
            <person name="de Jong P.J."/>
            <person name="Jurka J."/>
            <person name="Kapitonov V.V."/>
            <person name="Kohara Y."/>
            <person name="Kuroki Y."/>
            <person name="Lindquist E."/>
            <person name="Lucas S."/>
            <person name="Osoegawa K."/>
            <person name="Pennacchio L.A."/>
            <person name="Salamov A.A."/>
            <person name="Satou Y."/>
            <person name="Sauka-Spengler T."/>
            <person name="Schmutz J."/>
            <person name="Shin-I T."/>
            <person name="Toyoda A."/>
            <person name="Bronner-Fraser M."/>
            <person name="Fujiyama A."/>
            <person name="Holland L.Z."/>
            <person name="Holland P.W.H."/>
            <person name="Satoh N."/>
            <person name="Rokhsar D.S."/>
        </authorList>
    </citation>
    <scope>NUCLEOTIDE SEQUENCE [LARGE SCALE GENOMIC DNA]</scope>
    <source>
        <strain evidence="6">S238N-H82</strain>
        <tissue evidence="6">Testes</tissue>
    </source>
</reference>
<dbReference type="InterPro" id="IPR000884">
    <property type="entry name" value="TSP1_rpt"/>
</dbReference>
<gene>
    <name evidence="6" type="ORF">BRAFLDRAFT_254446</name>
</gene>
<dbReference type="SMART" id="SM00209">
    <property type="entry name" value="TSP1"/>
    <property type="match status" value="2"/>
</dbReference>
<dbReference type="Gene3D" id="2.20.100.10">
    <property type="entry name" value="Thrombospondin type-1 (TSP1) repeat"/>
    <property type="match status" value="2"/>
</dbReference>
<dbReference type="PANTHER" id="PTHR22906">
    <property type="entry name" value="PROPERDIN"/>
    <property type="match status" value="1"/>
</dbReference>
<evidence type="ECO:0000256" key="5">
    <source>
        <dbReference type="ARBA" id="ARBA00023157"/>
    </source>
</evidence>
<accession>C3ZYY0</accession>
<dbReference type="PRINTS" id="PR01705">
    <property type="entry name" value="TSP1REPEAT"/>
</dbReference>
<evidence type="ECO:0000313" key="6">
    <source>
        <dbReference type="EMBL" id="EEN42251.1"/>
    </source>
</evidence>
<dbReference type="InParanoid" id="C3ZYY0"/>
<dbReference type="PANTHER" id="PTHR22906:SF43">
    <property type="entry name" value="PROPERDIN"/>
    <property type="match status" value="1"/>
</dbReference>
<evidence type="ECO:0000256" key="4">
    <source>
        <dbReference type="ARBA" id="ARBA00022737"/>
    </source>
</evidence>
<keyword evidence="2" id="KW-0964">Secreted</keyword>
<dbReference type="EMBL" id="GG666738">
    <property type="protein sequence ID" value="EEN42251.1"/>
    <property type="molecule type" value="Genomic_DNA"/>
</dbReference>
<evidence type="ECO:0000256" key="2">
    <source>
        <dbReference type="ARBA" id="ARBA00022525"/>
    </source>
</evidence>